<accession>A0A542DVY4</accession>
<evidence type="ECO:0000256" key="1">
    <source>
        <dbReference type="SAM" id="MobiDB-lite"/>
    </source>
</evidence>
<dbReference type="SUPFAM" id="SSF109604">
    <property type="entry name" value="HD-domain/PDEase-like"/>
    <property type="match status" value="1"/>
</dbReference>
<dbReference type="PROSITE" id="PS51832">
    <property type="entry name" value="HD_GYP"/>
    <property type="match status" value="1"/>
</dbReference>
<sequence length="474" mass="50746">MPADPRATDRGRRRRVQVVVGLTCLVAVVGFAVNLAVVGPPKDLVALGVLAALAVLSHFLRGQGLGFNVTLSFLSIILLACIPTVGPVGASLVGALVYVVEPQRSALRTRVFNTAMAATLGWVGGAAYLLLGGTLTIPLQGAWPLVLHVALPLLAADIVQMTVNALLIAAVLRADAAQPVRVTFFSMVSSSGLAYFGYGAISFLFVTLWFPARVGPFSAVLILAPLFVAQWVINQYVEEVRAHESALSGLVTAAEIKDPASRGHSERVARLAEWMGETLSLSTSQAASLRFAAQLHDIGKVALPTLVVRRGANVGRDDLEVLKRHAEQGVLLLSGIDFLETSLTAIRHHHERWDGRGYPDGLAGEDIPLSSRVIAVADAYDALTTRRPERPSLGTSRAFEAVAARAGTQFDPRIVEALRNALERHRWVPAEVSEDELLMMDGYLDHDDPAASDLMASRIDPQPGPVVTPEQVRS</sequence>
<feature type="transmembrane region" description="Helical" evidence="2">
    <location>
        <begin position="184"/>
        <end position="210"/>
    </location>
</feature>
<dbReference type="InterPro" id="IPR003607">
    <property type="entry name" value="HD/PDEase_dom"/>
</dbReference>
<feature type="transmembrane region" description="Helical" evidence="2">
    <location>
        <begin position="16"/>
        <end position="37"/>
    </location>
</feature>
<keyword evidence="5" id="KW-1185">Reference proteome</keyword>
<dbReference type="SMART" id="SM00471">
    <property type="entry name" value="HDc"/>
    <property type="match status" value="1"/>
</dbReference>
<dbReference type="PANTHER" id="PTHR45228">
    <property type="entry name" value="CYCLIC DI-GMP PHOSPHODIESTERASE TM_0186-RELATED"/>
    <property type="match status" value="1"/>
</dbReference>
<dbReference type="OrthoDB" id="9802066at2"/>
<keyword evidence="2" id="KW-0812">Transmembrane</keyword>
<keyword evidence="2" id="KW-0472">Membrane</keyword>
<evidence type="ECO:0000313" key="5">
    <source>
        <dbReference type="Proteomes" id="UP000317893"/>
    </source>
</evidence>
<feature type="transmembrane region" description="Helical" evidence="2">
    <location>
        <begin position="151"/>
        <end position="172"/>
    </location>
</feature>
<evidence type="ECO:0000313" key="4">
    <source>
        <dbReference type="EMBL" id="TQJ07269.1"/>
    </source>
</evidence>
<organism evidence="4 5">
    <name type="scientific">Lapillicoccus jejuensis</name>
    <dbReference type="NCBI Taxonomy" id="402171"/>
    <lineage>
        <taxon>Bacteria</taxon>
        <taxon>Bacillati</taxon>
        <taxon>Actinomycetota</taxon>
        <taxon>Actinomycetes</taxon>
        <taxon>Micrococcales</taxon>
        <taxon>Intrasporangiaceae</taxon>
        <taxon>Lapillicoccus</taxon>
    </lineage>
</organism>
<feature type="transmembrane region" description="Helical" evidence="2">
    <location>
        <begin position="111"/>
        <end position="131"/>
    </location>
</feature>
<feature type="transmembrane region" description="Helical" evidence="2">
    <location>
        <begin position="216"/>
        <end position="233"/>
    </location>
</feature>
<dbReference type="EMBL" id="VFMN01000001">
    <property type="protein sequence ID" value="TQJ07269.1"/>
    <property type="molecule type" value="Genomic_DNA"/>
</dbReference>
<dbReference type="Proteomes" id="UP000317893">
    <property type="component" value="Unassembled WGS sequence"/>
</dbReference>
<dbReference type="PANTHER" id="PTHR45228:SF4">
    <property type="entry name" value="LIPOPROTEIN"/>
    <property type="match status" value="1"/>
</dbReference>
<dbReference type="Pfam" id="PF13487">
    <property type="entry name" value="HD_5"/>
    <property type="match status" value="1"/>
</dbReference>
<keyword evidence="2" id="KW-1133">Transmembrane helix</keyword>
<dbReference type="RefSeq" id="WP_141846188.1">
    <property type="nucleotide sequence ID" value="NZ_BAAAPR010000006.1"/>
</dbReference>
<feature type="transmembrane region" description="Helical" evidence="2">
    <location>
        <begin position="44"/>
        <end position="61"/>
    </location>
</feature>
<dbReference type="InterPro" id="IPR052020">
    <property type="entry name" value="Cyclic_di-GMP/3'3'-cGAMP_PDE"/>
</dbReference>
<feature type="domain" description="HD-GYP" evidence="3">
    <location>
        <begin position="239"/>
        <end position="434"/>
    </location>
</feature>
<comment type="caution">
    <text evidence="4">The sequence shown here is derived from an EMBL/GenBank/DDBJ whole genome shotgun (WGS) entry which is preliminary data.</text>
</comment>
<reference evidence="4 5" key="1">
    <citation type="submission" date="2019-06" db="EMBL/GenBank/DDBJ databases">
        <title>Sequencing the genomes of 1000 actinobacteria strains.</title>
        <authorList>
            <person name="Klenk H.-P."/>
        </authorList>
    </citation>
    <scope>NUCLEOTIDE SEQUENCE [LARGE SCALE GENOMIC DNA]</scope>
    <source>
        <strain evidence="4 5">DSM 18607</strain>
    </source>
</reference>
<evidence type="ECO:0000256" key="2">
    <source>
        <dbReference type="SAM" id="Phobius"/>
    </source>
</evidence>
<feature type="region of interest" description="Disordered" evidence="1">
    <location>
        <begin position="454"/>
        <end position="474"/>
    </location>
</feature>
<dbReference type="AlphaFoldDB" id="A0A542DVY4"/>
<feature type="transmembrane region" description="Helical" evidence="2">
    <location>
        <begin position="73"/>
        <end position="99"/>
    </location>
</feature>
<proteinExistence type="predicted"/>
<protein>
    <submittedName>
        <fullName evidence="4">HD domain-containing protein</fullName>
    </submittedName>
</protein>
<dbReference type="Gene3D" id="1.10.3210.10">
    <property type="entry name" value="Hypothetical protein af1432"/>
    <property type="match status" value="1"/>
</dbReference>
<dbReference type="CDD" id="cd00077">
    <property type="entry name" value="HDc"/>
    <property type="match status" value="1"/>
</dbReference>
<name>A0A542DVY4_9MICO</name>
<gene>
    <name evidence="4" type="ORF">FB458_0327</name>
</gene>
<evidence type="ECO:0000259" key="3">
    <source>
        <dbReference type="PROSITE" id="PS51832"/>
    </source>
</evidence>
<dbReference type="InterPro" id="IPR037522">
    <property type="entry name" value="HD_GYP_dom"/>
</dbReference>